<name>A0A9P4SGA8_9PEZI</name>
<evidence type="ECO:0000313" key="1">
    <source>
        <dbReference type="EMBL" id="KAF2841068.1"/>
    </source>
</evidence>
<reference evidence="1" key="1">
    <citation type="journal article" date="2020" name="Stud. Mycol.">
        <title>101 Dothideomycetes genomes: a test case for predicting lifestyles and emergence of pathogens.</title>
        <authorList>
            <person name="Haridas S."/>
            <person name="Albert R."/>
            <person name="Binder M."/>
            <person name="Bloem J."/>
            <person name="Labutti K."/>
            <person name="Salamov A."/>
            <person name="Andreopoulos B."/>
            <person name="Baker S."/>
            <person name="Barry K."/>
            <person name="Bills G."/>
            <person name="Bluhm B."/>
            <person name="Cannon C."/>
            <person name="Castanera R."/>
            <person name="Culley D."/>
            <person name="Daum C."/>
            <person name="Ezra D."/>
            <person name="Gonzalez J."/>
            <person name="Henrissat B."/>
            <person name="Kuo A."/>
            <person name="Liang C."/>
            <person name="Lipzen A."/>
            <person name="Lutzoni F."/>
            <person name="Magnuson J."/>
            <person name="Mondo S."/>
            <person name="Nolan M."/>
            <person name="Ohm R."/>
            <person name="Pangilinan J."/>
            <person name="Park H.-J."/>
            <person name="Ramirez L."/>
            <person name="Alfaro M."/>
            <person name="Sun H."/>
            <person name="Tritt A."/>
            <person name="Yoshinaga Y."/>
            <person name="Zwiers L.-H."/>
            <person name="Turgeon B."/>
            <person name="Goodwin S."/>
            <person name="Spatafora J."/>
            <person name="Crous P."/>
            <person name="Grigoriev I."/>
        </authorList>
    </citation>
    <scope>NUCLEOTIDE SEQUENCE</scope>
    <source>
        <strain evidence="1">CBS 101060</strain>
    </source>
</reference>
<sequence>MTLEQIKVHLATKAFPPQLTRLKILRADYMMICDDPPLLANLFVDWLHEEQKTSCPQVRELTLEGQFGDSDQEKRHTQQKKFWWKVSGIVLVAKLEVRICNSRTIYGELYDEPDTSIGGLGMNEKLQWVPDIDGNCTAARTEINVGKYIGEYVWKNGARVPKSLRND</sequence>
<keyword evidence="2" id="KW-1185">Reference proteome</keyword>
<protein>
    <submittedName>
        <fullName evidence="1">Uncharacterized protein</fullName>
    </submittedName>
</protein>
<comment type="caution">
    <text evidence="1">The sequence shown here is derived from an EMBL/GenBank/DDBJ whole genome shotgun (WGS) entry which is preliminary data.</text>
</comment>
<evidence type="ECO:0000313" key="2">
    <source>
        <dbReference type="Proteomes" id="UP000799429"/>
    </source>
</evidence>
<dbReference type="AlphaFoldDB" id="A0A9P4SGA8"/>
<dbReference type="EMBL" id="MU006092">
    <property type="protein sequence ID" value="KAF2841068.1"/>
    <property type="molecule type" value="Genomic_DNA"/>
</dbReference>
<dbReference type="Proteomes" id="UP000799429">
    <property type="component" value="Unassembled WGS sequence"/>
</dbReference>
<accession>A0A9P4SGA8</accession>
<gene>
    <name evidence="1" type="ORF">M501DRAFT_990996</name>
</gene>
<proteinExistence type="predicted"/>
<organism evidence="1 2">
    <name type="scientific">Patellaria atrata CBS 101060</name>
    <dbReference type="NCBI Taxonomy" id="1346257"/>
    <lineage>
        <taxon>Eukaryota</taxon>
        <taxon>Fungi</taxon>
        <taxon>Dikarya</taxon>
        <taxon>Ascomycota</taxon>
        <taxon>Pezizomycotina</taxon>
        <taxon>Dothideomycetes</taxon>
        <taxon>Dothideomycetes incertae sedis</taxon>
        <taxon>Patellariales</taxon>
        <taxon>Patellariaceae</taxon>
        <taxon>Patellaria</taxon>
    </lineage>
</organism>